<keyword evidence="2" id="KW-1185">Reference proteome</keyword>
<dbReference type="OMA" id="CWRNTPA"/>
<reference evidence="1 2" key="2">
    <citation type="submission" date="2018-11" db="EMBL/GenBank/DDBJ databases">
        <authorList>
            <consortium name="Pathogen Informatics"/>
        </authorList>
    </citation>
    <scope>NUCLEOTIDE SEQUENCE [LARGE SCALE GENOMIC DNA]</scope>
    <source>
        <strain evidence="1 2">MHpl1</strain>
    </source>
</reference>
<dbReference type="WBParaSite" id="HPLM_0000409401-mRNA-1">
    <property type="protein sequence ID" value="HPLM_0000409401-mRNA-1"/>
    <property type="gene ID" value="HPLM_0000409401"/>
</dbReference>
<dbReference type="AlphaFoldDB" id="A0A0N4W2V9"/>
<organism evidence="3">
    <name type="scientific">Haemonchus placei</name>
    <name type="common">Barber's pole worm</name>
    <dbReference type="NCBI Taxonomy" id="6290"/>
    <lineage>
        <taxon>Eukaryota</taxon>
        <taxon>Metazoa</taxon>
        <taxon>Ecdysozoa</taxon>
        <taxon>Nematoda</taxon>
        <taxon>Chromadorea</taxon>
        <taxon>Rhabditida</taxon>
        <taxon>Rhabditina</taxon>
        <taxon>Rhabditomorpha</taxon>
        <taxon>Strongyloidea</taxon>
        <taxon>Trichostrongylidae</taxon>
        <taxon>Haemonchus</taxon>
    </lineage>
</organism>
<evidence type="ECO:0000313" key="2">
    <source>
        <dbReference type="Proteomes" id="UP000268014"/>
    </source>
</evidence>
<evidence type="ECO:0000313" key="1">
    <source>
        <dbReference type="EMBL" id="VDO22373.1"/>
    </source>
</evidence>
<reference evidence="3" key="1">
    <citation type="submission" date="2017-02" db="UniProtKB">
        <authorList>
            <consortium name="WormBaseParasite"/>
        </authorList>
    </citation>
    <scope>IDENTIFICATION</scope>
</reference>
<evidence type="ECO:0000313" key="3">
    <source>
        <dbReference type="WBParaSite" id="HPLM_0000409401-mRNA-1"/>
    </source>
</evidence>
<proteinExistence type="predicted"/>
<gene>
    <name evidence="1" type="ORF">HPLM_LOCUS4086</name>
</gene>
<dbReference type="OrthoDB" id="5854130at2759"/>
<sequence>MRPFLGKRLLTRGIMDMCDSSKTTIRTPQGLTEAIDVTVGVHQVSALSPFLFLLTMGVIAKELMGGLLMSFPYAYDIALIKWSEEAPQDKQQI</sequence>
<dbReference type="EMBL" id="UZAF01016172">
    <property type="protein sequence ID" value="VDO22373.1"/>
    <property type="molecule type" value="Genomic_DNA"/>
</dbReference>
<dbReference type="Proteomes" id="UP000268014">
    <property type="component" value="Unassembled WGS sequence"/>
</dbReference>
<accession>A0A0N4W2V9</accession>
<protein>
    <submittedName>
        <fullName evidence="3">HCO3_cotransp domain-containing protein</fullName>
    </submittedName>
</protein>
<name>A0A0N4W2V9_HAEPC</name>